<organism evidence="11 12">
    <name type="scientific">Rhizopus delemar</name>
    <dbReference type="NCBI Taxonomy" id="936053"/>
    <lineage>
        <taxon>Eukaryota</taxon>
        <taxon>Fungi</taxon>
        <taxon>Fungi incertae sedis</taxon>
        <taxon>Mucoromycota</taxon>
        <taxon>Mucoromycotina</taxon>
        <taxon>Mucoromycetes</taxon>
        <taxon>Mucorales</taxon>
        <taxon>Mucorineae</taxon>
        <taxon>Rhizopodaceae</taxon>
        <taxon>Rhizopus</taxon>
    </lineage>
</organism>
<evidence type="ECO:0000256" key="7">
    <source>
        <dbReference type="ARBA" id="ARBA00022918"/>
    </source>
</evidence>
<dbReference type="PANTHER" id="PTHR37984:SF5">
    <property type="entry name" value="PROTEIN NYNRIN-LIKE"/>
    <property type="match status" value="1"/>
</dbReference>
<dbReference type="InterPro" id="IPR036875">
    <property type="entry name" value="Znf_CCHC_sf"/>
</dbReference>
<dbReference type="SUPFAM" id="SSF57756">
    <property type="entry name" value="Retrovirus zinc finger-like domains"/>
    <property type="match status" value="1"/>
</dbReference>
<dbReference type="Gene3D" id="2.40.70.10">
    <property type="entry name" value="Acid Proteases"/>
    <property type="match status" value="1"/>
</dbReference>
<dbReference type="PANTHER" id="PTHR37984">
    <property type="entry name" value="PROTEIN CBG26694"/>
    <property type="match status" value="1"/>
</dbReference>
<dbReference type="InterPro" id="IPR043502">
    <property type="entry name" value="DNA/RNA_pol_sf"/>
</dbReference>
<keyword evidence="6" id="KW-0378">Hydrolase</keyword>
<keyword evidence="2" id="KW-0808">Transferase</keyword>
<dbReference type="Proteomes" id="UP000740926">
    <property type="component" value="Unassembled WGS sequence"/>
</dbReference>
<dbReference type="Pfam" id="PF03732">
    <property type="entry name" value="Retrotrans_gag"/>
    <property type="match status" value="1"/>
</dbReference>
<name>A0A9P6YTC2_9FUNG</name>
<dbReference type="Gene3D" id="3.10.20.370">
    <property type="match status" value="1"/>
</dbReference>
<feature type="domain" description="CCHC-type" evidence="9">
    <location>
        <begin position="250"/>
        <end position="265"/>
    </location>
</feature>
<accession>A0A9P6YTC2</accession>
<dbReference type="CDD" id="cd00303">
    <property type="entry name" value="retropepsin_like"/>
    <property type="match status" value="1"/>
</dbReference>
<dbReference type="Gene3D" id="3.30.70.270">
    <property type="match status" value="2"/>
</dbReference>
<dbReference type="Pfam" id="PF17921">
    <property type="entry name" value="Integrase_H2C2"/>
    <property type="match status" value="1"/>
</dbReference>
<dbReference type="InterPro" id="IPR050951">
    <property type="entry name" value="Retrovirus_Pol_polyprotein"/>
</dbReference>
<evidence type="ECO:0000313" key="11">
    <source>
        <dbReference type="EMBL" id="KAG1564188.1"/>
    </source>
</evidence>
<evidence type="ECO:0000256" key="2">
    <source>
        <dbReference type="ARBA" id="ARBA00022679"/>
    </source>
</evidence>
<dbReference type="GO" id="GO:0003677">
    <property type="term" value="F:DNA binding"/>
    <property type="evidence" value="ECO:0007669"/>
    <property type="project" value="UniProtKB-KW"/>
</dbReference>
<keyword evidence="3" id="KW-0548">Nucleotidyltransferase</keyword>
<dbReference type="GO" id="GO:0016779">
    <property type="term" value="F:nucleotidyltransferase activity"/>
    <property type="evidence" value="ECO:0007669"/>
    <property type="project" value="UniProtKB-KW"/>
</dbReference>
<keyword evidence="8" id="KW-0863">Zinc-finger</keyword>
<dbReference type="AlphaFoldDB" id="A0A9P6YTC2"/>
<feature type="domain" description="Reverse transcriptase" evidence="10">
    <location>
        <begin position="571"/>
        <end position="750"/>
    </location>
</feature>
<gene>
    <name evidence="11" type="ORF">G6F50_011266</name>
</gene>
<dbReference type="GO" id="GO:0004190">
    <property type="term" value="F:aspartic-type endopeptidase activity"/>
    <property type="evidence" value="ECO:0007669"/>
    <property type="project" value="UniProtKB-KW"/>
</dbReference>
<dbReference type="GO" id="GO:0006508">
    <property type="term" value="P:proteolysis"/>
    <property type="evidence" value="ECO:0007669"/>
    <property type="project" value="UniProtKB-KW"/>
</dbReference>
<proteinExistence type="predicted"/>
<dbReference type="InterPro" id="IPR041588">
    <property type="entry name" value="Integrase_H2C2"/>
</dbReference>
<keyword evidence="4" id="KW-0540">Nuclease</keyword>
<dbReference type="PROSITE" id="PS50158">
    <property type="entry name" value="ZF_CCHC"/>
    <property type="match status" value="1"/>
</dbReference>
<dbReference type="CDD" id="cd09274">
    <property type="entry name" value="RNase_HI_RT_Ty3"/>
    <property type="match status" value="1"/>
</dbReference>
<dbReference type="FunFam" id="3.10.20.370:FF:000001">
    <property type="entry name" value="Retrovirus-related Pol polyprotein from transposon 17.6-like protein"/>
    <property type="match status" value="1"/>
</dbReference>
<evidence type="ECO:0000256" key="4">
    <source>
        <dbReference type="ARBA" id="ARBA00022722"/>
    </source>
</evidence>
<comment type="caution">
    <text evidence="11">The sequence shown here is derived from an EMBL/GenBank/DDBJ whole genome shotgun (WGS) entry which is preliminary data.</text>
</comment>
<dbReference type="Gene3D" id="1.10.340.70">
    <property type="match status" value="1"/>
</dbReference>
<dbReference type="Gene3D" id="4.10.60.10">
    <property type="entry name" value="Zinc finger, CCHC-type"/>
    <property type="match status" value="1"/>
</dbReference>
<dbReference type="CDD" id="cd01647">
    <property type="entry name" value="RT_LTR"/>
    <property type="match status" value="1"/>
</dbReference>
<dbReference type="Pfam" id="PF17917">
    <property type="entry name" value="RT_RNaseH"/>
    <property type="match status" value="1"/>
</dbReference>
<sequence length="1151" mass="132093">MSGVIEEDIIMGSPGASTAGKGVYLDKDMLNDLLRTITAKSAPSFRVREPDLYRERILYAVTLLRGDALIWWNQYKTSRIPPEDWPTFRSILENEFKPINATQAARDKMAVLTQRTNVTSYINEFRSLQLQIKDMSSGDALDRFVRGLKPQLRVMVRSRFPHSLESAESIALAIEAAMNDGEYATSYATNAPVANNPFTRSQSTIHALPNDDPMDLDSIQHAINVLSKAYRFNRKENNSGNRSTSRQQVRCYGCQGVGHMKNECPTWRKSGRRFRQGFQSNNGRKQQSLNNMETVNQDNKAAAKFEEDEYNDDDDKQSLAEDGAHILSFNNKVTDLPLYEMTLYNGKNGNAKIKALLDTGAGSNYIAPRLINNFIKVIPLRTASEVETAGGHKMTIDKKVEFILRIGKLCYRTQAYIFDMKFDLILGQQWLKQAKPTPDWKTNSWVLSNCKGLKETMVPCANPIVAMPFAPVQEFAYVMSKRQFQRSAKKNQVEELYLVHFNDNKPAEKVNSAFLKEFKDVFCEGSLPGLPPMRTVEHVIDTGEAKPVNRPPFKMSPRELDELQRQLKELLSAGFIRPSYSPWGAPVLFVRKKDGSLRMCIDYRAVNSLTKKISTPLPRIDECLERLGGAKYFSSIDLKSGYHQVRIRKEDIPKTAFNTRYGSYEFLVLPFGLTNSPPTFQKMMNDVLRDYVDKFALVYLDDILIFSKTKEEHEKHLRMVLQRLRENKLYVNPKKCDFNKKEVEFLGYRVSEKGVLPSASKINAIKEWPRPTNVQEVRQFIGLCSHYRRFISGFSTVATPLTDLTKGTGAKKRSIHWTSECELAFKQLKDLMSTAPVLQSPDLTKPFIIETDASDFGVGAVLLQKDDNNLLHPIAYESKKLSASERNYPPQERELIGILHALRTWRCFIDGSDYTVFTDHNPLQYLRSQKKPTPRLVRWLSEIEAYDPKIKYKPGKENGVPDALSRRDGPSCTANTEELEPEYLYRMEQKEESDWPEYYRIDIPSDISEAMKKRMEQNKEKFVVRNNKVYRKIKNGKKFVLVQFCPFSRRADLVEKFHAGFGHLGKTTVYDLLKKRWWWPDMSGDIQKWLSYCPQCQLAAGPNKNKHHAPMVPLDIPPAFSRWHLDFIGELPTTQKGNRWLLTAVDYVKCF</sequence>
<dbReference type="SUPFAM" id="SSF50630">
    <property type="entry name" value="Acid proteases"/>
    <property type="match status" value="1"/>
</dbReference>
<keyword evidence="12" id="KW-1185">Reference proteome</keyword>
<dbReference type="InterPro" id="IPR005162">
    <property type="entry name" value="Retrotrans_gag_dom"/>
</dbReference>
<dbReference type="PROSITE" id="PS50878">
    <property type="entry name" value="RT_POL"/>
    <property type="match status" value="1"/>
</dbReference>
<dbReference type="Gene3D" id="3.10.10.10">
    <property type="entry name" value="HIV Type 1 Reverse Transcriptase, subunit A, domain 1"/>
    <property type="match status" value="1"/>
</dbReference>
<evidence type="ECO:0000256" key="1">
    <source>
        <dbReference type="ARBA" id="ARBA00012493"/>
    </source>
</evidence>
<dbReference type="GO" id="GO:0008270">
    <property type="term" value="F:zinc ion binding"/>
    <property type="evidence" value="ECO:0007669"/>
    <property type="project" value="UniProtKB-KW"/>
</dbReference>
<dbReference type="SMART" id="SM00343">
    <property type="entry name" value="ZnF_C2HC"/>
    <property type="match status" value="1"/>
</dbReference>
<evidence type="ECO:0000259" key="10">
    <source>
        <dbReference type="PROSITE" id="PS50878"/>
    </source>
</evidence>
<dbReference type="SUPFAM" id="SSF56672">
    <property type="entry name" value="DNA/RNA polymerases"/>
    <property type="match status" value="1"/>
</dbReference>
<reference evidence="11 12" key="1">
    <citation type="journal article" date="2020" name="Microb. Genom.">
        <title>Genetic diversity of clinical and environmental Mucorales isolates obtained from an investigation of mucormycosis cases among solid organ transplant recipients.</title>
        <authorList>
            <person name="Nguyen M.H."/>
            <person name="Kaul D."/>
            <person name="Muto C."/>
            <person name="Cheng S.J."/>
            <person name="Richter R.A."/>
            <person name="Bruno V.M."/>
            <person name="Liu G."/>
            <person name="Beyhan S."/>
            <person name="Sundermann A.J."/>
            <person name="Mounaud S."/>
            <person name="Pasculle A.W."/>
            <person name="Nierman W.C."/>
            <person name="Driscoll E."/>
            <person name="Cumbie R."/>
            <person name="Clancy C.J."/>
            <person name="Dupont C.L."/>
        </authorList>
    </citation>
    <scope>NUCLEOTIDE SEQUENCE [LARGE SCALE GENOMIC DNA]</scope>
    <source>
        <strain evidence="11 12">GL24</strain>
    </source>
</reference>
<evidence type="ECO:0000256" key="8">
    <source>
        <dbReference type="PROSITE-ProRule" id="PRU00047"/>
    </source>
</evidence>
<keyword evidence="8" id="KW-0479">Metal-binding</keyword>
<dbReference type="InterPro" id="IPR001878">
    <property type="entry name" value="Znf_CCHC"/>
</dbReference>
<evidence type="ECO:0000259" key="9">
    <source>
        <dbReference type="PROSITE" id="PS50158"/>
    </source>
</evidence>
<dbReference type="InterPro" id="IPR021109">
    <property type="entry name" value="Peptidase_aspartic_dom_sf"/>
</dbReference>
<dbReference type="EC" id="2.7.7.49" evidence="1"/>
<dbReference type="Pfam" id="PF00078">
    <property type="entry name" value="RVT_1"/>
    <property type="match status" value="1"/>
</dbReference>
<dbReference type="InterPro" id="IPR043128">
    <property type="entry name" value="Rev_trsase/Diguanyl_cyclase"/>
</dbReference>
<evidence type="ECO:0000256" key="6">
    <source>
        <dbReference type="ARBA" id="ARBA00022801"/>
    </source>
</evidence>
<protein>
    <recommendedName>
        <fullName evidence="1">RNA-directed DNA polymerase</fullName>
        <ecNumber evidence="1">2.7.7.49</ecNumber>
    </recommendedName>
</protein>
<dbReference type="FunFam" id="3.30.70.270:FF:000020">
    <property type="entry name" value="Transposon Tf2-6 polyprotein-like Protein"/>
    <property type="match status" value="1"/>
</dbReference>
<keyword evidence="7" id="KW-0695">RNA-directed DNA polymerase</keyword>
<dbReference type="EMBL" id="JAANIU010002792">
    <property type="protein sequence ID" value="KAG1564188.1"/>
    <property type="molecule type" value="Genomic_DNA"/>
</dbReference>
<dbReference type="InterPro" id="IPR041373">
    <property type="entry name" value="RT_RNaseH"/>
</dbReference>
<evidence type="ECO:0000256" key="5">
    <source>
        <dbReference type="ARBA" id="ARBA00022759"/>
    </source>
</evidence>
<keyword evidence="5" id="KW-0255">Endonuclease</keyword>
<evidence type="ECO:0000313" key="12">
    <source>
        <dbReference type="Proteomes" id="UP000740926"/>
    </source>
</evidence>
<dbReference type="InterPro" id="IPR000477">
    <property type="entry name" value="RT_dom"/>
</dbReference>
<keyword evidence="8" id="KW-0862">Zinc</keyword>
<dbReference type="GO" id="GO:0004519">
    <property type="term" value="F:endonuclease activity"/>
    <property type="evidence" value="ECO:0007669"/>
    <property type="project" value="UniProtKB-KW"/>
</dbReference>
<evidence type="ECO:0000256" key="3">
    <source>
        <dbReference type="ARBA" id="ARBA00022695"/>
    </source>
</evidence>